<evidence type="ECO:0000313" key="8">
    <source>
        <dbReference type="EMBL" id="CAB5045383.1"/>
    </source>
</evidence>
<organism evidence="7">
    <name type="scientific">freshwater metagenome</name>
    <dbReference type="NCBI Taxonomy" id="449393"/>
    <lineage>
        <taxon>unclassified sequences</taxon>
        <taxon>metagenomes</taxon>
        <taxon>ecological metagenomes</taxon>
    </lineage>
</organism>
<evidence type="ECO:0000256" key="6">
    <source>
        <dbReference type="SAM" id="Phobius"/>
    </source>
</evidence>
<feature type="transmembrane region" description="Helical" evidence="6">
    <location>
        <begin position="121"/>
        <end position="143"/>
    </location>
</feature>
<feature type="transmembrane region" description="Helical" evidence="6">
    <location>
        <begin position="189"/>
        <end position="212"/>
    </location>
</feature>
<name>A0A6J6W6M5_9ZZZZ</name>
<feature type="transmembrane region" description="Helical" evidence="6">
    <location>
        <begin position="62"/>
        <end position="82"/>
    </location>
</feature>
<comment type="subcellular location">
    <subcellularLocation>
        <location evidence="1">Cell membrane</location>
        <topology evidence="1">Multi-pass membrane protein</topology>
    </subcellularLocation>
</comment>
<dbReference type="EMBL" id="CAFBQI010000011">
    <property type="protein sequence ID" value="CAB5045383.1"/>
    <property type="molecule type" value="Genomic_DNA"/>
</dbReference>
<dbReference type="Pfam" id="PF09678">
    <property type="entry name" value="Caa3_CtaG"/>
    <property type="match status" value="1"/>
</dbReference>
<evidence type="ECO:0000256" key="2">
    <source>
        <dbReference type="ARBA" id="ARBA00022475"/>
    </source>
</evidence>
<feature type="transmembrane region" description="Helical" evidence="6">
    <location>
        <begin position="155"/>
        <end position="177"/>
    </location>
</feature>
<evidence type="ECO:0000256" key="1">
    <source>
        <dbReference type="ARBA" id="ARBA00004651"/>
    </source>
</evidence>
<feature type="transmembrane region" description="Helical" evidence="6">
    <location>
        <begin position="232"/>
        <end position="253"/>
    </location>
</feature>
<dbReference type="GO" id="GO:0005886">
    <property type="term" value="C:plasma membrane"/>
    <property type="evidence" value="ECO:0007669"/>
    <property type="project" value="UniProtKB-SubCell"/>
</dbReference>
<accession>A0A6J6W6M5</accession>
<sequence>MDGGFYSHHARSALAFLVMEMHHHEVGIWGSWQLAPEILLPLLLLSYLYIRQPEGVSSIRQKAFFFSGIASALAVIVTPIGARAMDYFSLHMVQHITLMMVTGPLLVLGTPGSFHPTNRSFAALTNPFFSWFAYAALMIGVHLPAPHQFIMENPWAHTYLEVGLYMVLPYLFYFNLLDRNLVGRRVTPAMAVIALFLMMVPETLTGFFIYTAPGSLYDNMYSLSDQRQGGSFMWAGSMIIDAIWMSIAVYHWIKSEEKKSQDIDAEIAAENG</sequence>
<protein>
    <submittedName>
        <fullName evidence="7">Unannotated protein</fullName>
    </submittedName>
</protein>
<keyword evidence="3 6" id="KW-0812">Transmembrane</keyword>
<evidence type="ECO:0000256" key="5">
    <source>
        <dbReference type="ARBA" id="ARBA00023136"/>
    </source>
</evidence>
<feature type="transmembrane region" description="Helical" evidence="6">
    <location>
        <begin position="88"/>
        <end position="109"/>
    </location>
</feature>
<keyword evidence="5 6" id="KW-0472">Membrane</keyword>
<proteinExistence type="predicted"/>
<keyword evidence="2" id="KW-1003">Cell membrane</keyword>
<dbReference type="InterPro" id="IPR019108">
    <property type="entry name" value="Caa3_assmbl_CtaG-rel"/>
</dbReference>
<keyword evidence="4 6" id="KW-1133">Transmembrane helix</keyword>
<evidence type="ECO:0000256" key="4">
    <source>
        <dbReference type="ARBA" id="ARBA00022989"/>
    </source>
</evidence>
<feature type="transmembrane region" description="Helical" evidence="6">
    <location>
        <begin position="26"/>
        <end position="50"/>
    </location>
</feature>
<reference evidence="7" key="1">
    <citation type="submission" date="2020-05" db="EMBL/GenBank/DDBJ databases">
        <authorList>
            <person name="Chiriac C."/>
            <person name="Salcher M."/>
            <person name="Ghai R."/>
            <person name="Kavagutti S V."/>
        </authorList>
    </citation>
    <scope>NUCLEOTIDE SEQUENCE</scope>
</reference>
<dbReference type="AlphaFoldDB" id="A0A6J6W6M5"/>
<dbReference type="EMBL" id="CAEZZT010000065">
    <property type="protein sequence ID" value="CAB4780752.1"/>
    <property type="molecule type" value="Genomic_DNA"/>
</dbReference>
<gene>
    <name evidence="7" type="ORF">UFOPK2918_00917</name>
    <name evidence="8" type="ORF">UFOPK4303_00259</name>
</gene>
<evidence type="ECO:0000256" key="3">
    <source>
        <dbReference type="ARBA" id="ARBA00022692"/>
    </source>
</evidence>
<evidence type="ECO:0000313" key="7">
    <source>
        <dbReference type="EMBL" id="CAB4780752.1"/>
    </source>
</evidence>